<feature type="compositionally biased region" description="Pro residues" evidence="1">
    <location>
        <begin position="502"/>
        <end position="513"/>
    </location>
</feature>
<organism evidence="2 3">
    <name type="scientific">Candidatus Ozemobacter sibiricus</name>
    <dbReference type="NCBI Taxonomy" id="2268124"/>
    <lineage>
        <taxon>Bacteria</taxon>
        <taxon>Candidatus Ozemobacteria</taxon>
        <taxon>Candidatus Ozemobacterales</taxon>
        <taxon>Candidatus Ozemobacteraceae</taxon>
        <taxon>Candidatus Ozemobacter</taxon>
    </lineage>
</organism>
<dbReference type="InterPro" id="IPR011989">
    <property type="entry name" value="ARM-like"/>
</dbReference>
<keyword evidence="2" id="KW-0648">Protein biosynthesis</keyword>
<name>A0A367ZMU5_9BACT</name>
<dbReference type="EMBL" id="QOQW01000013">
    <property type="protein sequence ID" value="RCK79448.1"/>
    <property type="molecule type" value="Genomic_DNA"/>
</dbReference>
<feature type="compositionally biased region" description="Pro residues" evidence="1">
    <location>
        <begin position="410"/>
        <end position="429"/>
    </location>
</feature>
<feature type="compositionally biased region" description="Low complexity" evidence="1">
    <location>
        <begin position="458"/>
        <end position="472"/>
    </location>
</feature>
<protein>
    <submittedName>
        <fullName evidence="2">Translation initiation factor 2</fullName>
    </submittedName>
</protein>
<dbReference type="GO" id="GO:0003743">
    <property type="term" value="F:translation initiation factor activity"/>
    <property type="evidence" value="ECO:0007669"/>
    <property type="project" value="UniProtKB-KW"/>
</dbReference>
<evidence type="ECO:0000256" key="1">
    <source>
        <dbReference type="SAM" id="MobiDB-lite"/>
    </source>
</evidence>
<accession>A0A367ZMU5</accession>
<dbReference type="Pfam" id="PF13646">
    <property type="entry name" value="HEAT_2"/>
    <property type="match status" value="1"/>
</dbReference>
<comment type="caution">
    <text evidence="2">The sequence shown here is derived from an EMBL/GenBank/DDBJ whole genome shotgun (WGS) entry which is preliminary data.</text>
</comment>
<dbReference type="SUPFAM" id="SSF48371">
    <property type="entry name" value="ARM repeat"/>
    <property type="match status" value="1"/>
</dbReference>
<evidence type="ECO:0000313" key="3">
    <source>
        <dbReference type="Proteomes" id="UP000252355"/>
    </source>
</evidence>
<evidence type="ECO:0000313" key="2">
    <source>
        <dbReference type="EMBL" id="RCK79448.1"/>
    </source>
</evidence>
<reference evidence="2 3" key="1">
    <citation type="submission" date="2018-05" db="EMBL/GenBank/DDBJ databases">
        <title>A metagenomic window into the 2 km-deep terrestrial subsurface aquifer revealed taxonomically and functionally diverse microbial community comprising novel uncultured bacterial lineages.</title>
        <authorList>
            <person name="Kadnikov V.V."/>
            <person name="Mardanov A.V."/>
            <person name="Beletsky A.V."/>
            <person name="Banks D."/>
            <person name="Pimenov N.V."/>
            <person name="Frank Y.A."/>
            <person name="Karnachuk O.V."/>
            <person name="Ravin N.V."/>
        </authorList>
    </citation>
    <scope>NUCLEOTIDE SEQUENCE [LARGE SCALE GENOMIC DNA]</scope>
    <source>
        <strain evidence="2">BY5</strain>
    </source>
</reference>
<dbReference type="AlphaFoldDB" id="A0A367ZMU5"/>
<feature type="compositionally biased region" description="Low complexity" evidence="1">
    <location>
        <begin position="491"/>
        <end position="501"/>
    </location>
</feature>
<keyword evidence="2" id="KW-0396">Initiation factor</keyword>
<gene>
    <name evidence="2" type="ORF">OZSIB_0088</name>
</gene>
<dbReference type="Proteomes" id="UP000252355">
    <property type="component" value="Unassembled WGS sequence"/>
</dbReference>
<sequence>MTSSSLDPTWLVDLQAPVKSFRLFALERAMAMPPSAELLAALEAHHAVEDDEECQLLLIHAIASIRQQLEGTAPAGPLPAPAAAGPADDPAAAFRQAWQAADLQGRLGLLNRLDARHRRMLAAQAPDLLAAEAHPVLQAALIRTFSRAWPADRIADLGRHLFEPSLAVRLAALEALSHLAPQSLVRDFPKLLRSPDPRLRALAIRGLAALDLDEAMLHLQALLNSPDRHDRAAGLQNCLLLPFPAVQPLLLDFLAAEPHPTLLRQAGDILVSNPDPQTPYRLWEAVERAPREKAPHLKQILEEVVAMLDKSRVLGDDFPRYLERLQSWIRQRAAVRFVQECLNRLTLQEGQSDDELDGIVRARLAQPAIRAAFTEALSWQVAPALKQVIRVWLEAEHAPASPAGAAVEPPSAPPVGPAPPMSPAPPPAPTATHGEDAGPSGSRPPGPEPADRGAIAQATTAPPATSASPATPGDDRRPADPALGAPPRPSPATAATVGAPTPTVPPSTAPPTSVPAAAAPPWESLSLTERIRRIGLWQEADRQEALARLGPFLNDAATPPEGRAAGLRAAARLGLPGFLDLARRSLKQSDGNLSSAALEYLGALDPDQVFPTLGLYLHAREPRLKNAALRILKRFDPRQALSTFQLMLKGRSREEQMQALACAIHFDFALIRETLTQFLIGQADQGILEAGIYLFQSNPEPENLYSLYRIERSLSGERAALVRNTRLQCQTFLVQSGLLSAAGAAVMDQELEARWSRDQARAAGPRPAYAYVAPETSPPLAERLAATWLALRDRYLTPARLVTALVLIVAGGTWLLWPAGPESIGRGPRLGAVSSEELTLAAVVSENDSTSGRLVLRDDQGREYLLFPRQDGVPAWPTGTRVEAVLVPFRVTSTNRIRAHARRLVKLE</sequence>
<dbReference type="Gene3D" id="1.25.10.10">
    <property type="entry name" value="Leucine-rich Repeat Variant"/>
    <property type="match status" value="2"/>
</dbReference>
<proteinExistence type="predicted"/>
<dbReference type="InterPro" id="IPR016024">
    <property type="entry name" value="ARM-type_fold"/>
</dbReference>
<feature type="region of interest" description="Disordered" evidence="1">
    <location>
        <begin position="402"/>
        <end position="521"/>
    </location>
</feature>